<gene>
    <name evidence="4" type="ORF">GCM10010394_17120</name>
</gene>
<keyword evidence="5" id="KW-1185">Reference proteome</keyword>
<sequence>MRPAALLAVCALAVSLLVAGCGTEEAPSVGRAADGSPTCRSRPSTAEPTDIKRDGVRILPPGCDTASGAPIDFEVTNSRTEPLTYTVTFEIRDSAGAVVSSPRRTVAAVAPGRTVRDTVQPGEVLGAGAALRVRIAKVRAVPAGEDTADSATCPPSGMRVTTDRGDAAMGLRAVGLHLANCGTAAVRLHGYPRLQVLDEELRPVTGVRILDGTGAISTAGGPDTPPRPVTLRPGETASASLMWRNTTESGEPVNAPYLRVTPKPGSPPAVVTPELDLGTTGRLGVGPWVKDKDRAPGSGERP</sequence>
<feature type="region of interest" description="Disordered" evidence="1">
    <location>
        <begin position="247"/>
        <end position="302"/>
    </location>
</feature>
<comment type="caution">
    <text evidence="4">The sequence shown here is derived from an EMBL/GenBank/DDBJ whole genome shotgun (WGS) entry which is preliminary data.</text>
</comment>
<accession>A0ABP3QGL5</accession>
<protein>
    <submittedName>
        <fullName evidence="4">DUF4232 domain-containing protein</fullName>
    </submittedName>
</protein>
<name>A0ABP3QGL5_9ACTN</name>
<feature type="signal peptide" evidence="2">
    <location>
        <begin position="1"/>
        <end position="19"/>
    </location>
</feature>
<organism evidence="4 5">
    <name type="scientific">Streptomyces crystallinus</name>
    <dbReference type="NCBI Taxonomy" id="68191"/>
    <lineage>
        <taxon>Bacteria</taxon>
        <taxon>Bacillati</taxon>
        <taxon>Actinomycetota</taxon>
        <taxon>Actinomycetes</taxon>
        <taxon>Kitasatosporales</taxon>
        <taxon>Streptomycetaceae</taxon>
        <taxon>Streptomyces</taxon>
    </lineage>
</organism>
<feature type="compositionally biased region" description="Polar residues" evidence="1">
    <location>
        <begin position="38"/>
        <end position="47"/>
    </location>
</feature>
<feature type="compositionally biased region" description="Basic and acidic residues" evidence="1">
    <location>
        <begin position="289"/>
        <end position="302"/>
    </location>
</feature>
<keyword evidence="2" id="KW-0732">Signal</keyword>
<dbReference type="EMBL" id="BAAACA010000009">
    <property type="protein sequence ID" value="GAA0588468.1"/>
    <property type="molecule type" value="Genomic_DNA"/>
</dbReference>
<evidence type="ECO:0000256" key="1">
    <source>
        <dbReference type="SAM" id="MobiDB-lite"/>
    </source>
</evidence>
<dbReference type="Pfam" id="PF14016">
    <property type="entry name" value="DUF4232"/>
    <property type="match status" value="1"/>
</dbReference>
<feature type="domain" description="DUF4232" evidence="3">
    <location>
        <begin position="153"/>
        <end position="288"/>
    </location>
</feature>
<feature type="region of interest" description="Disordered" evidence="1">
    <location>
        <begin position="26"/>
        <end position="54"/>
    </location>
</feature>
<dbReference type="Proteomes" id="UP001500668">
    <property type="component" value="Unassembled WGS sequence"/>
</dbReference>
<proteinExistence type="predicted"/>
<dbReference type="InterPro" id="IPR025326">
    <property type="entry name" value="DUF4232"/>
</dbReference>
<evidence type="ECO:0000313" key="5">
    <source>
        <dbReference type="Proteomes" id="UP001500668"/>
    </source>
</evidence>
<evidence type="ECO:0000259" key="3">
    <source>
        <dbReference type="Pfam" id="PF14016"/>
    </source>
</evidence>
<feature type="chain" id="PRO_5045983011" evidence="2">
    <location>
        <begin position="20"/>
        <end position="302"/>
    </location>
</feature>
<dbReference type="RefSeq" id="WP_344071862.1">
    <property type="nucleotide sequence ID" value="NZ_BAAACA010000009.1"/>
</dbReference>
<evidence type="ECO:0000313" key="4">
    <source>
        <dbReference type="EMBL" id="GAA0588468.1"/>
    </source>
</evidence>
<evidence type="ECO:0000256" key="2">
    <source>
        <dbReference type="SAM" id="SignalP"/>
    </source>
</evidence>
<reference evidence="5" key="1">
    <citation type="journal article" date="2019" name="Int. J. Syst. Evol. Microbiol.">
        <title>The Global Catalogue of Microorganisms (GCM) 10K type strain sequencing project: providing services to taxonomists for standard genome sequencing and annotation.</title>
        <authorList>
            <consortium name="The Broad Institute Genomics Platform"/>
            <consortium name="The Broad Institute Genome Sequencing Center for Infectious Disease"/>
            <person name="Wu L."/>
            <person name="Ma J."/>
        </authorList>
    </citation>
    <scope>NUCLEOTIDE SEQUENCE [LARGE SCALE GENOMIC DNA]</scope>
    <source>
        <strain evidence="5">JCM 5067</strain>
    </source>
</reference>
<dbReference type="PROSITE" id="PS51257">
    <property type="entry name" value="PROKAR_LIPOPROTEIN"/>
    <property type="match status" value="1"/>
</dbReference>